<dbReference type="GO" id="GO:0042910">
    <property type="term" value="F:xenobiotic transmembrane transporter activity"/>
    <property type="evidence" value="ECO:0007669"/>
    <property type="project" value="InterPro"/>
</dbReference>
<feature type="transmembrane region" description="Helical" evidence="7">
    <location>
        <begin position="185"/>
        <end position="209"/>
    </location>
</feature>
<keyword evidence="4 7" id="KW-0812">Transmembrane</keyword>
<dbReference type="InterPro" id="IPR044644">
    <property type="entry name" value="DinF-like"/>
</dbReference>
<evidence type="ECO:0000256" key="1">
    <source>
        <dbReference type="ARBA" id="ARBA00004141"/>
    </source>
</evidence>
<dbReference type="EMBL" id="BMER01000002">
    <property type="protein sequence ID" value="GGG89289.1"/>
    <property type="molecule type" value="Genomic_DNA"/>
</dbReference>
<feature type="transmembrane region" description="Helical" evidence="7">
    <location>
        <begin position="133"/>
        <end position="151"/>
    </location>
</feature>
<keyword evidence="3" id="KW-0813">Transport</keyword>
<proteinExistence type="inferred from homology"/>
<feature type="transmembrane region" description="Helical" evidence="7">
    <location>
        <begin position="12"/>
        <end position="35"/>
    </location>
</feature>
<reference evidence="8" key="1">
    <citation type="journal article" date="2014" name="Int. J. Syst. Evol. Microbiol.">
        <title>Complete genome sequence of Corynebacterium casei LMG S-19264T (=DSM 44701T), isolated from a smear-ripened cheese.</title>
        <authorList>
            <consortium name="US DOE Joint Genome Institute (JGI-PGF)"/>
            <person name="Walter F."/>
            <person name="Albersmeier A."/>
            <person name="Kalinowski J."/>
            <person name="Ruckert C."/>
        </authorList>
    </citation>
    <scope>NUCLEOTIDE SEQUENCE</scope>
    <source>
        <strain evidence="8">CGMCC 1.12195</strain>
    </source>
</reference>
<feature type="transmembrane region" description="Helical" evidence="7">
    <location>
        <begin position="351"/>
        <end position="372"/>
    </location>
</feature>
<feature type="transmembrane region" description="Helical" evidence="7">
    <location>
        <begin position="229"/>
        <end position="254"/>
    </location>
</feature>
<reference evidence="8" key="2">
    <citation type="submission" date="2020-09" db="EMBL/GenBank/DDBJ databases">
        <authorList>
            <person name="Sun Q."/>
            <person name="Zhou Y."/>
        </authorList>
    </citation>
    <scope>NUCLEOTIDE SEQUENCE</scope>
    <source>
        <strain evidence="8">CGMCC 1.12195</strain>
    </source>
</reference>
<comment type="similarity">
    <text evidence="2">Belongs to the multi antimicrobial extrusion (MATE) (TC 2.A.66.1) family.</text>
</comment>
<feature type="transmembrane region" description="Helical" evidence="7">
    <location>
        <begin position="274"/>
        <end position="294"/>
    </location>
</feature>
<accession>A0A917HT90</accession>
<feature type="transmembrane region" description="Helical" evidence="7">
    <location>
        <begin position="315"/>
        <end position="339"/>
    </location>
</feature>
<dbReference type="InterPro" id="IPR002528">
    <property type="entry name" value="MATE_fam"/>
</dbReference>
<evidence type="ECO:0000313" key="8">
    <source>
        <dbReference type="EMBL" id="GGG89289.1"/>
    </source>
</evidence>
<dbReference type="Pfam" id="PF01554">
    <property type="entry name" value="MatE"/>
    <property type="match status" value="2"/>
</dbReference>
<evidence type="ECO:0000256" key="2">
    <source>
        <dbReference type="ARBA" id="ARBA00010199"/>
    </source>
</evidence>
<keyword evidence="5 7" id="KW-1133">Transmembrane helix</keyword>
<comment type="subcellular location">
    <subcellularLocation>
        <location evidence="1">Membrane</location>
        <topology evidence="1">Multi-pass membrane protein</topology>
    </subcellularLocation>
</comment>
<comment type="caution">
    <text evidence="8">The sequence shown here is derived from an EMBL/GenBank/DDBJ whole genome shotgun (WGS) entry which is preliminary data.</text>
</comment>
<feature type="transmembrane region" description="Helical" evidence="7">
    <location>
        <begin position="409"/>
        <end position="427"/>
    </location>
</feature>
<dbReference type="Proteomes" id="UP000660862">
    <property type="component" value="Unassembled WGS sequence"/>
</dbReference>
<evidence type="ECO:0000313" key="9">
    <source>
        <dbReference type="Proteomes" id="UP000660862"/>
    </source>
</evidence>
<dbReference type="GO" id="GO:0015297">
    <property type="term" value="F:antiporter activity"/>
    <property type="evidence" value="ECO:0007669"/>
    <property type="project" value="InterPro"/>
</dbReference>
<dbReference type="PANTHER" id="PTHR43298">
    <property type="entry name" value="MULTIDRUG RESISTANCE PROTEIN NORM-RELATED"/>
    <property type="match status" value="1"/>
</dbReference>
<evidence type="ECO:0000256" key="6">
    <source>
        <dbReference type="ARBA" id="ARBA00023136"/>
    </source>
</evidence>
<dbReference type="AlphaFoldDB" id="A0A917HT90"/>
<evidence type="ECO:0000256" key="5">
    <source>
        <dbReference type="ARBA" id="ARBA00022989"/>
    </source>
</evidence>
<evidence type="ECO:0000256" key="3">
    <source>
        <dbReference type="ARBA" id="ARBA00022448"/>
    </source>
</evidence>
<sequence length="441" mass="47726">MKGHFAIARTAFPIILANATVPLLGLADTAAIGHTGGAQDLGAIALGALVFSFLYWGFGFLRMSTTGFVAQAAGAGDYTEVRDVALRAGLMGIAIGVMLVALQYVIGVVALYLLDASDAVKHGVRTYFDVRIWGAPATLTTFAVLGVLIGLGKTRHLLWLQLVLNGLNIALNVFFVIGLDWGVKGIAMGTAIAEWSSLLLGIWMVHRILNTLCPDGDKSWPWFADRGKLWQMITTNGNIMVRTLALLVGFAWFANQGARFGDATLAANHVLLQFVSFSAFFLDGYAYVVEMMVGRAIGAHREQTFRKVLKQANQLAGATALLLALLFFGIGVPAIHGLTSDTAVRTVAQQYLPYACAYILFSFYAFQLDGVFIGATRSREMRNASVFSLMVFIACSAVLTAHFGNAGLWLAFISYVLVRGLSLAYYLPRVAARFAKRLRDN</sequence>
<feature type="transmembrane region" description="Helical" evidence="7">
    <location>
        <begin position="384"/>
        <end position="403"/>
    </location>
</feature>
<dbReference type="NCBIfam" id="TIGR00797">
    <property type="entry name" value="matE"/>
    <property type="match status" value="1"/>
</dbReference>
<evidence type="ECO:0000256" key="4">
    <source>
        <dbReference type="ARBA" id="ARBA00022692"/>
    </source>
</evidence>
<feature type="transmembrane region" description="Helical" evidence="7">
    <location>
        <begin position="41"/>
        <end position="61"/>
    </location>
</feature>
<dbReference type="InterPro" id="IPR050222">
    <property type="entry name" value="MATE_MdtK"/>
</dbReference>
<feature type="transmembrane region" description="Helical" evidence="7">
    <location>
        <begin position="158"/>
        <end position="179"/>
    </location>
</feature>
<evidence type="ECO:0000256" key="7">
    <source>
        <dbReference type="SAM" id="Phobius"/>
    </source>
</evidence>
<keyword evidence="9" id="KW-1185">Reference proteome</keyword>
<gene>
    <name evidence="8" type="ORF">GCM10007415_24310</name>
</gene>
<keyword evidence="6 7" id="KW-0472">Membrane</keyword>
<dbReference type="PANTHER" id="PTHR43298:SF2">
    <property type="entry name" value="FMN_FAD EXPORTER YEEO-RELATED"/>
    <property type="match status" value="1"/>
</dbReference>
<name>A0A917HT90_9SPHI</name>
<organism evidence="8 9">
    <name type="scientific">Parapedobacter pyrenivorans</name>
    <dbReference type="NCBI Taxonomy" id="1305674"/>
    <lineage>
        <taxon>Bacteria</taxon>
        <taxon>Pseudomonadati</taxon>
        <taxon>Bacteroidota</taxon>
        <taxon>Sphingobacteriia</taxon>
        <taxon>Sphingobacteriales</taxon>
        <taxon>Sphingobacteriaceae</taxon>
        <taxon>Parapedobacter</taxon>
    </lineage>
</organism>
<dbReference type="CDD" id="cd13136">
    <property type="entry name" value="MATE_DinF_like"/>
    <property type="match status" value="1"/>
</dbReference>
<feature type="transmembrane region" description="Helical" evidence="7">
    <location>
        <begin position="90"/>
        <end position="113"/>
    </location>
</feature>
<dbReference type="GO" id="GO:0005886">
    <property type="term" value="C:plasma membrane"/>
    <property type="evidence" value="ECO:0007669"/>
    <property type="project" value="TreeGrafter"/>
</dbReference>
<protein>
    <submittedName>
        <fullName evidence="8">MATE family efflux transporter</fullName>
    </submittedName>
</protein>
<dbReference type="RefSeq" id="WP_188506320.1">
    <property type="nucleotide sequence ID" value="NZ_BMER01000002.1"/>
</dbReference>